<dbReference type="InterPro" id="IPR045175">
    <property type="entry name" value="M28_fam"/>
</dbReference>
<dbReference type="Proteomes" id="UP001159405">
    <property type="component" value="Unassembled WGS sequence"/>
</dbReference>
<dbReference type="EMBL" id="CALNXK010000057">
    <property type="protein sequence ID" value="CAH3136416.1"/>
    <property type="molecule type" value="Genomic_DNA"/>
</dbReference>
<comment type="cofactor">
    <cofactor evidence="1">
        <name>Zn(2+)</name>
        <dbReference type="ChEBI" id="CHEBI:29105"/>
    </cofactor>
</comment>
<keyword evidence="3" id="KW-0472">Membrane</keyword>
<evidence type="ECO:0000313" key="7">
    <source>
        <dbReference type="Proteomes" id="UP001159405"/>
    </source>
</evidence>
<feature type="signal peptide" evidence="4">
    <location>
        <begin position="1"/>
        <end position="21"/>
    </location>
</feature>
<evidence type="ECO:0000259" key="5">
    <source>
        <dbReference type="Pfam" id="PF04389"/>
    </source>
</evidence>
<feature type="chain" id="PRO_5045076444" description="Peptidase M28 domain-containing protein" evidence="4">
    <location>
        <begin position="22"/>
        <end position="450"/>
    </location>
</feature>
<comment type="caution">
    <text evidence="6">The sequence shown here is derived from an EMBL/GenBank/DDBJ whole genome shotgun (WGS) entry which is preliminary data.</text>
</comment>
<evidence type="ECO:0000256" key="1">
    <source>
        <dbReference type="ARBA" id="ARBA00001947"/>
    </source>
</evidence>
<dbReference type="InterPro" id="IPR007484">
    <property type="entry name" value="Peptidase_M28"/>
</dbReference>
<keyword evidence="4" id="KW-0732">Signal</keyword>
<feature type="transmembrane region" description="Helical" evidence="3">
    <location>
        <begin position="406"/>
        <end position="428"/>
    </location>
</feature>
<reference evidence="6 7" key="1">
    <citation type="submission" date="2022-05" db="EMBL/GenBank/DDBJ databases">
        <authorList>
            <consortium name="Genoscope - CEA"/>
            <person name="William W."/>
        </authorList>
    </citation>
    <scope>NUCLEOTIDE SEQUENCE [LARGE SCALE GENOMIC DNA]</scope>
</reference>
<dbReference type="PANTHER" id="PTHR12147:SF26">
    <property type="entry name" value="PEPTIDASE M28 DOMAIN-CONTAINING PROTEIN"/>
    <property type="match status" value="1"/>
</dbReference>
<evidence type="ECO:0000313" key="6">
    <source>
        <dbReference type="EMBL" id="CAH3136416.1"/>
    </source>
</evidence>
<accession>A0ABN8PB79</accession>
<comment type="similarity">
    <text evidence="2">Belongs to the peptidase M28 family. M28B subfamily.</text>
</comment>
<organism evidence="6 7">
    <name type="scientific">Porites lobata</name>
    <dbReference type="NCBI Taxonomy" id="104759"/>
    <lineage>
        <taxon>Eukaryota</taxon>
        <taxon>Metazoa</taxon>
        <taxon>Cnidaria</taxon>
        <taxon>Anthozoa</taxon>
        <taxon>Hexacorallia</taxon>
        <taxon>Scleractinia</taxon>
        <taxon>Fungiina</taxon>
        <taxon>Poritidae</taxon>
        <taxon>Porites</taxon>
    </lineage>
</organism>
<evidence type="ECO:0000256" key="3">
    <source>
        <dbReference type="SAM" id="Phobius"/>
    </source>
</evidence>
<evidence type="ECO:0000256" key="4">
    <source>
        <dbReference type="SAM" id="SignalP"/>
    </source>
</evidence>
<evidence type="ECO:0000256" key="2">
    <source>
        <dbReference type="ARBA" id="ARBA00005634"/>
    </source>
</evidence>
<feature type="domain" description="Peptidase M28" evidence="5">
    <location>
        <begin position="96"/>
        <end position="225"/>
    </location>
</feature>
<dbReference type="Pfam" id="PF04389">
    <property type="entry name" value="Peptidase_M28"/>
    <property type="match status" value="1"/>
</dbReference>
<protein>
    <recommendedName>
        <fullName evidence="5">Peptidase M28 domain-containing protein</fullName>
    </recommendedName>
</protein>
<sequence>MAWTKIALILSLTIFIAFSAAIQDDNESDQSKSLMNFLRHFNRNRHHVTNPEGKQKARDFIKKTFKDLGLITWSEQFKPDFPQYAAGFNIIGMLSGTLAGSSNDRPFLIGAHYDTMRTTAHGANDNGSGVAAMLQVAKQMATNFQNRARSFSVLFVAFDFEEWEDCSDTTNYPKCACGEIDCGSRAFVANFTRFYNGSLKSNGKLQGAIIMDTVMNYNNTPNSQILPPSTEKLLPEVYGQIKADGFRGDFLAVAGRLVDDAALMNAFWYHYGRVKSALGDKTSMYPVNLPFHDQPDKLPAYLYNAFGDFLRSDHVPFWNNDPSMSAIFLSDTADHRSYMVSCYHQDCDNINRVTSKMLQFLQKTSDSIVAVANDVTKLSCPQSGTIIHSYSDTSVSGDTGMKAWKVALLSVGIFILGMLISAVAVVFYHRWKKQHGPLITGDRPQSSANL</sequence>
<dbReference type="Gene3D" id="3.40.630.10">
    <property type="entry name" value="Zn peptidases"/>
    <property type="match status" value="1"/>
</dbReference>
<keyword evidence="3" id="KW-0812">Transmembrane</keyword>
<keyword evidence="3" id="KW-1133">Transmembrane helix</keyword>
<proteinExistence type="inferred from homology"/>
<dbReference type="PANTHER" id="PTHR12147">
    <property type="entry name" value="METALLOPEPTIDASE M28 FAMILY MEMBER"/>
    <property type="match status" value="1"/>
</dbReference>
<gene>
    <name evidence="6" type="ORF">PLOB_00038440</name>
</gene>
<keyword evidence="7" id="KW-1185">Reference proteome</keyword>
<name>A0ABN8PB79_9CNID</name>
<dbReference type="SUPFAM" id="SSF53187">
    <property type="entry name" value="Zn-dependent exopeptidases"/>
    <property type="match status" value="1"/>
</dbReference>